<reference evidence="3" key="1">
    <citation type="submission" date="2020-03" db="EMBL/GenBank/DDBJ databases">
        <title>Castanea mollissima Vanexum genome sequencing.</title>
        <authorList>
            <person name="Staton M."/>
        </authorList>
    </citation>
    <scope>NUCLEOTIDE SEQUENCE</scope>
    <source>
        <tissue evidence="3">Leaf</tissue>
    </source>
</reference>
<feature type="compositionally biased region" description="Basic and acidic residues" evidence="1">
    <location>
        <begin position="71"/>
        <end position="82"/>
    </location>
</feature>
<dbReference type="Pfam" id="PF03108">
    <property type="entry name" value="DBD_Tnp_Mut"/>
    <property type="match status" value="1"/>
</dbReference>
<dbReference type="PANTHER" id="PTHR31973:SF187">
    <property type="entry name" value="MUTATOR TRANSPOSASE MUDRA PROTEIN"/>
    <property type="match status" value="1"/>
</dbReference>
<evidence type="ECO:0000313" key="4">
    <source>
        <dbReference type="Proteomes" id="UP000737018"/>
    </source>
</evidence>
<protein>
    <recommendedName>
        <fullName evidence="2">Transposase MuDR plant domain-containing protein</fullName>
    </recommendedName>
</protein>
<sequence length="394" mass="45983">MFYLAMDECPLSLPGNSPSMPNDDEDDEDYNLSDFSESDDDINEDFGMEDDGINRAIGGKQREGVWNGEGDSDHGDSDELRSAEGSSDDEGNSRPRFLEFNQRIGMKNVQLVKDQKFALHIVFKEALKEWCIKEKHDFEYKHNDKWRVTAVCKKKCGWKIHASQTQMGDAFQIKSFKSIHTCGKDHKNSKISSRWLANKYLPFFRDDHTWTANALKGAVFRDHEVDVTLDRCYKAKRMAFKMIHGAEEKQYERLWDYVAAIRKWNVGSIVKIQTANDVFERISWTWFLQCLLDDIGHEDENGWVFILDRQKGLVETFKNLMPNAEHRFCIRHLHANFKKDFPRKVLKDAMWNASRAATKNSFDFHMDELKKLDVKAYEWLVKLDVEHGVDMLSI</sequence>
<name>A0A8J4R7K5_9ROSI</name>
<dbReference type="AlphaFoldDB" id="A0A8J4R7K5"/>
<dbReference type="OrthoDB" id="1918246at2759"/>
<organism evidence="3 4">
    <name type="scientific">Castanea mollissima</name>
    <name type="common">Chinese chestnut</name>
    <dbReference type="NCBI Taxonomy" id="60419"/>
    <lineage>
        <taxon>Eukaryota</taxon>
        <taxon>Viridiplantae</taxon>
        <taxon>Streptophyta</taxon>
        <taxon>Embryophyta</taxon>
        <taxon>Tracheophyta</taxon>
        <taxon>Spermatophyta</taxon>
        <taxon>Magnoliopsida</taxon>
        <taxon>eudicotyledons</taxon>
        <taxon>Gunneridae</taxon>
        <taxon>Pentapetalae</taxon>
        <taxon>rosids</taxon>
        <taxon>fabids</taxon>
        <taxon>Fagales</taxon>
        <taxon>Fagaceae</taxon>
        <taxon>Castanea</taxon>
    </lineage>
</organism>
<dbReference type="InterPro" id="IPR004332">
    <property type="entry name" value="Transposase_MuDR"/>
</dbReference>
<evidence type="ECO:0000256" key="1">
    <source>
        <dbReference type="SAM" id="MobiDB-lite"/>
    </source>
</evidence>
<feature type="region of interest" description="Disordered" evidence="1">
    <location>
        <begin position="1"/>
        <end position="95"/>
    </location>
</feature>
<gene>
    <name evidence="3" type="ORF">CMV_016735</name>
</gene>
<dbReference type="EMBL" id="JRKL02002581">
    <property type="protein sequence ID" value="KAF3958354.1"/>
    <property type="molecule type" value="Genomic_DNA"/>
</dbReference>
<feature type="compositionally biased region" description="Acidic residues" evidence="1">
    <location>
        <begin position="22"/>
        <end position="51"/>
    </location>
</feature>
<evidence type="ECO:0000313" key="3">
    <source>
        <dbReference type="EMBL" id="KAF3958354.1"/>
    </source>
</evidence>
<accession>A0A8J4R7K5</accession>
<evidence type="ECO:0000259" key="2">
    <source>
        <dbReference type="Pfam" id="PF03108"/>
    </source>
</evidence>
<dbReference type="Proteomes" id="UP000737018">
    <property type="component" value="Unassembled WGS sequence"/>
</dbReference>
<dbReference type="PANTHER" id="PTHR31973">
    <property type="entry name" value="POLYPROTEIN, PUTATIVE-RELATED"/>
    <property type="match status" value="1"/>
</dbReference>
<keyword evidence="4" id="KW-1185">Reference proteome</keyword>
<feature type="domain" description="Transposase MuDR plant" evidence="2">
    <location>
        <begin position="109"/>
        <end position="173"/>
    </location>
</feature>
<comment type="caution">
    <text evidence="3">The sequence shown here is derived from an EMBL/GenBank/DDBJ whole genome shotgun (WGS) entry which is preliminary data.</text>
</comment>
<proteinExistence type="predicted"/>